<evidence type="ECO:0000256" key="6">
    <source>
        <dbReference type="SAM" id="Phobius"/>
    </source>
</evidence>
<evidence type="ECO:0000256" key="2">
    <source>
        <dbReference type="ARBA" id="ARBA00022692"/>
    </source>
</evidence>
<feature type="region of interest" description="Disordered" evidence="5">
    <location>
        <begin position="404"/>
        <end position="500"/>
    </location>
</feature>
<sequence length="500" mass="54854">MRVADWLNVAALALCVFLLVSFVVLPESRSHRHYLSTGLVLSVIMVQLAFIIPLGTKPDVCANSITPADMHTSTSCAWSGALLLAGGMGTVVWVLLRSLWTHLRVCWDRKPSDHYFWVSQLIGIGLPAVFLVAALSATGVSYRAGNTCLPNRPNSFADFWGWLVAFSGLSTIVQFSTTGFCLWVYLGNLYAGSSMLGFGRSTNAGLLAQNLDVCIRTELKRQAWQRVRSAFMLQCRSIVMSMLVIVESVYFATVFLQQQMVTMTTVSPAVEEKIMMWTECIVLQGGDKNKCLSLAKGLTSSEEVVVASVILVSVIGIECFFLLGRLSMFKGWRDIFRHRKTGNDNPDTFLMVAPGLHSSSSYSSNPQSNTNGVVVHKIAPTRTTQKLRSIGSAWERIGAQRAAASHLDATRSNDQITSDSSKAGFSAMEQSAEIQSPTRMTRIAARTSDVKEEDTVTSDLGLQSTRRSIVDEDGSVKEKKIDVRRDALSLNPTDEPRGQD</sequence>
<keyword evidence="2 6" id="KW-0812">Transmembrane</keyword>
<feature type="transmembrane region" description="Helical" evidence="6">
    <location>
        <begin position="238"/>
        <end position="256"/>
    </location>
</feature>
<feature type="compositionally biased region" description="Basic and acidic residues" evidence="5">
    <location>
        <begin position="468"/>
        <end position="487"/>
    </location>
</feature>
<feature type="compositionally biased region" description="Polar residues" evidence="5">
    <location>
        <begin position="457"/>
        <end position="467"/>
    </location>
</feature>
<gene>
    <name evidence="8" type="ORF">B0A49_03099</name>
</gene>
<keyword evidence="4 6" id="KW-0472">Membrane</keyword>
<accession>A0A4U0XL48</accession>
<dbReference type="InterPro" id="IPR017981">
    <property type="entry name" value="GPCR_2-like_7TM"/>
</dbReference>
<dbReference type="PANTHER" id="PTHR42058">
    <property type="entry name" value="G_PROTEIN_RECEP_F2_4 DOMAIN-CONTAINING PROTEIN"/>
    <property type="match status" value="1"/>
</dbReference>
<reference evidence="8 9" key="1">
    <citation type="submission" date="2017-03" db="EMBL/GenBank/DDBJ databases">
        <title>Genomes of endolithic fungi from Antarctica.</title>
        <authorList>
            <person name="Coleine C."/>
            <person name="Masonjones S."/>
            <person name="Stajich J.E."/>
        </authorList>
    </citation>
    <scope>NUCLEOTIDE SEQUENCE [LARGE SCALE GENOMIC DNA]</scope>
    <source>
        <strain evidence="8 9">CCFEE 5187</strain>
    </source>
</reference>
<comment type="caution">
    <text evidence="8">The sequence shown here is derived from an EMBL/GenBank/DDBJ whole genome shotgun (WGS) entry which is preliminary data.</text>
</comment>
<feature type="transmembrane region" description="Helical" evidence="6">
    <location>
        <begin position="6"/>
        <end position="25"/>
    </location>
</feature>
<feature type="transmembrane region" description="Helical" evidence="6">
    <location>
        <begin position="159"/>
        <end position="186"/>
    </location>
</feature>
<evidence type="ECO:0000256" key="4">
    <source>
        <dbReference type="ARBA" id="ARBA00023136"/>
    </source>
</evidence>
<dbReference type="InterPro" id="IPR000832">
    <property type="entry name" value="GPCR_2_secretin-like"/>
</dbReference>
<feature type="transmembrane region" description="Helical" evidence="6">
    <location>
        <begin position="76"/>
        <end position="96"/>
    </location>
</feature>
<evidence type="ECO:0000313" key="9">
    <source>
        <dbReference type="Proteomes" id="UP000308768"/>
    </source>
</evidence>
<dbReference type="GO" id="GO:0007166">
    <property type="term" value="P:cell surface receptor signaling pathway"/>
    <property type="evidence" value="ECO:0007669"/>
    <property type="project" value="InterPro"/>
</dbReference>
<protein>
    <recommendedName>
        <fullName evidence="7">G-protein coupled receptors family 2 profile 2 domain-containing protein</fullName>
    </recommendedName>
</protein>
<dbReference type="GO" id="GO:0004930">
    <property type="term" value="F:G protein-coupled receptor activity"/>
    <property type="evidence" value="ECO:0007669"/>
    <property type="project" value="InterPro"/>
</dbReference>
<feature type="transmembrane region" description="Helical" evidence="6">
    <location>
        <begin position="116"/>
        <end position="139"/>
    </location>
</feature>
<dbReference type="AlphaFoldDB" id="A0A4U0XL48"/>
<evidence type="ECO:0000256" key="1">
    <source>
        <dbReference type="ARBA" id="ARBA00004141"/>
    </source>
</evidence>
<feature type="compositionally biased region" description="Polar residues" evidence="5">
    <location>
        <begin position="410"/>
        <end position="439"/>
    </location>
</feature>
<evidence type="ECO:0000256" key="5">
    <source>
        <dbReference type="SAM" id="MobiDB-lite"/>
    </source>
</evidence>
<dbReference type="GO" id="GO:0016020">
    <property type="term" value="C:membrane"/>
    <property type="evidence" value="ECO:0007669"/>
    <property type="project" value="UniProtKB-SubCell"/>
</dbReference>
<dbReference type="Gene3D" id="1.20.1070.10">
    <property type="entry name" value="Rhodopsin 7-helix transmembrane proteins"/>
    <property type="match status" value="1"/>
</dbReference>
<evidence type="ECO:0000256" key="3">
    <source>
        <dbReference type="ARBA" id="ARBA00022989"/>
    </source>
</evidence>
<evidence type="ECO:0000259" key="7">
    <source>
        <dbReference type="PROSITE" id="PS50261"/>
    </source>
</evidence>
<dbReference type="EMBL" id="NAJN01000247">
    <property type="protein sequence ID" value="TKA76248.1"/>
    <property type="molecule type" value="Genomic_DNA"/>
</dbReference>
<feature type="domain" description="G-protein coupled receptors family 2 profile 2" evidence="7">
    <location>
        <begin position="1"/>
        <end position="164"/>
    </location>
</feature>
<feature type="transmembrane region" description="Helical" evidence="6">
    <location>
        <begin position="304"/>
        <end position="323"/>
    </location>
</feature>
<evidence type="ECO:0000313" key="8">
    <source>
        <dbReference type="EMBL" id="TKA76248.1"/>
    </source>
</evidence>
<organism evidence="8 9">
    <name type="scientific">Cryomyces minteri</name>
    <dbReference type="NCBI Taxonomy" id="331657"/>
    <lineage>
        <taxon>Eukaryota</taxon>
        <taxon>Fungi</taxon>
        <taxon>Dikarya</taxon>
        <taxon>Ascomycota</taxon>
        <taxon>Pezizomycotina</taxon>
        <taxon>Dothideomycetes</taxon>
        <taxon>Dothideomycetes incertae sedis</taxon>
        <taxon>Cryomyces</taxon>
    </lineage>
</organism>
<dbReference type="OrthoDB" id="408743at2759"/>
<name>A0A4U0XL48_9PEZI</name>
<dbReference type="Proteomes" id="UP000308768">
    <property type="component" value="Unassembled WGS sequence"/>
</dbReference>
<dbReference type="STRING" id="331657.A0A4U0XL48"/>
<dbReference type="PANTHER" id="PTHR42058:SF1">
    <property type="entry name" value="G-PROTEIN COUPLED RECEPTORS FAMILY 2 PROFILE 2 DOMAIN-CONTAINING PROTEIN"/>
    <property type="match status" value="1"/>
</dbReference>
<dbReference type="Pfam" id="PF00002">
    <property type="entry name" value="7tm_2"/>
    <property type="match status" value="1"/>
</dbReference>
<keyword evidence="3 6" id="KW-1133">Transmembrane helix</keyword>
<comment type="subcellular location">
    <subcellularLocation>
        <location evidence="1">Membrane</location>
        <topology evidence="1">Multi-pass membrane protein</topology>
    </subcellularLocation>
</comment>
<keyword evidence="9" id="KW-1185">Reference proteome</keyword>
<proteinExistence type="predicted"/>
<dbReference type="InterPro" id="IPR053247">
    <property type="entry name" value="GPCR_GPR1/git3-like"/>
</dbReference>
<dbReference type="PROSITE" id="PS50261">
    <property type="entry name" value="G_PROTEIN_RECEP_F2_4"/>
    <property type="match status" value="1"/>
</dbReference>
<feature type="transmembrane region" description="Helical" evidence="6">
    <location>
        <begin position="37"/>
        <end position="56"/>
    </location>
</feature>